<gene>
    <name evidence="4" type="ORF">HDA42_004060</name>
</gene>
<dbReference type="GeneID" id="93975344"/>
<proteinExistence type="inferred from homology"/>
<evidence type="ECO:0000256" key="1">
    <source>
        <dbReference type="ARBA" id="ARBA00009820"/>
    </source>
</evidence>
<dbReference type="Pfam" id="PF07676">
    <property type="entry name" value="PD40"/>
    <property type="match status" value="1"/>
</dbReference>
<dbReference type="PROSITE" id="PS51318">
    <property type="entry name" value="TAT"/>
    <property type="match status" value="1"/>
</dbReference>
<dbReference type="SUPFAM" id="SSF69304">
    <property type="entry name" value="Tricorn protease N-terminal domain"/>
    <property type="match status" value="1"/>
</dbReference>
<reference evidence="4 5" key="1">
    <citation type="submission" date="2020-08" db="EMBL/GenBank/DDBJ databases">
        <title>Sequencing the genomes of 1000 actinobacteria strains.</title>
        <authorList>
            <person name="Klenk H.-P."/>
        </authorList>
    </citation>
    <scope>NUCLEOTIDE SEQUENCE [LARGE SCALE GENOMIC DNA]</scope>
    <source>
        <strain evidence="4 5">DSM 41827</strain>
    </source>
</reference>
<accession>A0A7W3RM65</accession>
<dbReference type="Proteomes" id="UP000577386">
    <property type="component" value="Unassembled WGS sequence"/>
</dbReference>
<dbReference type="Gene3D" id="2.120.10.30">
    <property type="entry name" value="TolB, C-terminal domain"/>
    <property type="match status" value="1"/>
</dbReference>
<evidence type="ECO:0000256" key="2">
    <source>
        <dbReference type="SAM" id="MobiDB-lite"/>
    </source>
</evidence>
<dbReference type="EMBL" id="JACJIJ010000002">
    <property type="protein sequence ID" value="MBA9054882.1"/>
    <property type="molecule type" value="Genomic_DNA"/>
</dbReference>
<sequence length="692" mass="70672">MNSRTRRHLATLTSAASLAAGLLGAAAPSAQATPTAPDTSTGLLSLYGGTTGAETVNSDGTGLRSVPNITSANHALNWAPDGSKVVAAAGEVTTGRVTGATSLVTLPAATGTRSGAADEDPVYWQDGSAVVYSTGGQLVQGPSDGSWAPEPLLTSDQEPASAYDVHPTASPAGTLAFERRTTGGTNQGIWLYDPGNGTVTRIIDEGSSPVFSADGSQLAFTRQVDGWSQVFVADADGGNAKQITTDASDHLFPTWDPAGHRLAYEAHSTHADASDDVQTVRLLDLRDGTTKEITGAGKGAKPAWQPLRQNYLARVYGTGPITIDAAASRWTYDKTGAAHVPGLVTAHSAVLVNKSNATYSAPGITLAAEKQGPLLMTSGSGLDSAAAAELKRTLPKGSTVYLNGPTKLLSSKVADQVTALGYKALRMDASDLSGLSARVAKQITATPSWIFLADGGEYHDPIAAATAAGALGYRGTGVVLLTNGKTVPSSVKSYINALNPKTTNLVTVGYNADQAVRHTAFTKSWSYWAIGGKAHEDVAANLARFWWTAPNSAVVEDTWTWQNATAGGAATATYGPMLWSTEGTLSAQASTYLSQEAASVSVVETFGGNSSYPPANRTAIGNAIAASSAWTSTIWAAGGDVPAATAQGVKAPALAAGGGEVPAGRPLSGTGTGTGTGPDRTHLPAPDGHTAR</sequence>
<comment type="similarity">
    <text evidence="1">Belongs to the TolB family.</text>
</comment>
<dbReference type="InterPro" id="IPR006311">
    <property type="entry name" value="TAT_signal"/>
</dbReference>
<keyword evidence="5" id="KW-1185">Reference proteome</keyword>
<feature type="region of interest" description="Disordered" evidence="2">
    <location>
        <begin position="657"/>
        <end position="692"/>
    </location>
</feature>
<evidence type="ECO:0000313" key="5">
    <source>
        <dbReference type="Proteomes" id="UP000577386"/>
    </source>
</evidence>
<dbReference type="InterPro" id="IPR011659">
    <property type="entry name" value="WD40"/>
</dbReference>
<evidence type="ECO:0000313" key="4">
    <source>
        <dbReference type="EMBL" id="MBA9054882.1"/>
    </source>
</evidence>
<name>A0A7W3RM65_STRMR</name>
<dbReference type="InterPro" id="IPR011042">
    <property type="entry name" value="6-blade_b-propeller_TolB-like"/>
</dbReference>
<dbReference type="RefSeq" id="WP_182776242.1">
    <property type="nucleotide sequence ID" value="NZ_BAAAHW010000004.1"/>
</dbReference>
<organism evidence="4 5">
    <name type="scientific">Streptomyces murinus</name>
    <dbReference type="NCBI Taxonomy" id="33900"/>
    <lineage>
        <taxon>Bacteria</taxon>
        <taxon>Bacillati</taxon>
        <taxon>Actinomycetota</taxon>
        <taxon>Actinomycetes</taxon>
        <taxon>Kitasatosporales</taxon>
        <taxon>Streptomycetaceae</taxon>
        <taxon>Streptomyces</taxon>
    </lineage>
</organism>
<dbReference type="PANTHER" id="PTHR36842">
    <property type="entry name" value="PROTEIN TOLB HOMOLOG"/>
    <property type="match status" value="1"/>
</dbReference>
<comment type="caution">
    <text evidence="4">The sequence shown here is derived from an EMBL/GenBank/DDBJ whole genome shotgun (WGS) entry which is preliminary data.</text>
</comment>
<feature type="signal peptide" evidence="3">
    <location>
        <begin position="1"/>
        <end position="32"/>
    </location>
</feature>
<dbReference type="AlphaFoldDB" id="A0A7W3RM65"/>
<keyword evidence="3" id="KW-0732">Signal</keyword>
<evidence type="ECO:0000256" key="3">
    <source>
        <dbReference type="SAM" id="SignalP"/>
    </source>
</evidence>
<protein>
    <submittedName>
        <fullName evidence="4">Uncharacterized protein</fullName>
    </submittedName>
</protein>
<feature type="chain" id="PRO_5031189888" evidence="3">
    <location>
        <begin position="33"/>
        <end position="692"/>
    </location>
</feature>
<dbReference type="PANTHER" id="PTHR36842:SF1">
    <property type="entry name" value="PROTEIN TOLB"/>
    <property type="match status" value="1"/>
</dbReference>